<accession>A0A7R6P4S9</accession>
<gene>
    <name evidence="1" type="ORF">AMJAP_2581</name>
</gene>
<protein>
    <submittedName>
        <fullName evidence="1">Uncharacterized protein</fullName>
    </submittedName>
</protein>
<dbReference type="Proteomes" id="UP000595663">
    <property type="component" value="Chromosome"/>
</dbReference>
<name>A0A7R6P4S9_9GAMM</name>
<sequence>MSDKFMFLRIFPVIFGAILTTQCHLVSAQESQESITINQQTLAGFRQLSIRVLSAYKVQPHYIGSTEKWHLFLKKESRQAVDKAFSSIFGYKIPAEGSSIENGWSLNMGVDINPDNCPEVTQYKKDKTGFTLPALPSVKTQCLSR</sequence>
<dbReference type="EMBL" id="AP014545">
    <property type="protein sequence ID" value="BBB27169.1"/>
    <property type="molecule type" value="Genomic_DNA"/>
</dbReference>
<dbReference type="AlphaFoldDB" id="A0A7R6P4S9"/>
<organism evidence="1 2">
    <name type="scientific">Amphritea japonica ATCC BAA-1530</name>
    <dbReference type="NCBI Taxonomy" id="1278309"/>
    <lineage>
        <taxon>Bacteria</taxon>
        <taxon>Pseudomonadati</taxon>
        <taxon>Pseudomonadota</taxon>
        <taxon>Gammaproteobacteria</taxon>
        <taxon>Oceanospirillales</taxon>
        <taxon>Oceanospirillaceae</taxon>
        <taxon>Amphritea</taxon>
    </lineage>
</organism>
<reference evidence="1 2" key="1">
    <citation type="journal article" date="2008" name="Int. J. Syst. Evol. Microbiol.">
        <title>Amphritea japonica sp. nov. and Amphritea balenae sp. nov., isolated from the sediment adjacent to sperm whale carcasses off Kagoshima, Japan.</title>
        <authorList>
            <person name="Miyazaki M."/>
            <person name="Nogi Y."/>
            <person name="Fujiwara Y."/>
            <person name="Kawato M."/>
            <person name="Nagahama T."/>
            <person name="Kubokawa K."/>
            <person name="Horikoshi K."/>
        </authorList>
    </citation>
    <scope>NUCLEOTIDE SEQUENCE [LARGE SCALE GENOMIC DNA]</scope>
    <source>
        <strain evidence="1 2">ATCC BAA-1530</strain>
    </source>
</reference>
<proteinExistence type="predicted"/>
<dbReference type="KEGG" id="ajp:AMJAP_2581"/>
<evidence type="ECO:0000313" key="1">
    <source>
        <dbReference type="EMBL" id="BBB27169.1"/>
    </source>
</evidence>
<keyword evidence="2" id="KW-1185">Reference proteome</keyword>
<evidence type="ECO:0000313" key="2">
    <source>
        <dbReference type="Proteomes" id="UP000595663"/>
    </source>
</evidence>